<comment type="caution">
    <text evidence="1">The sequence shown here is derived from an EMBL/GenBank/DDBJ whole genome shotgun (WGS) entry which is preliminary data.</text>
</comment>
<reference evidence="1 2" key="1">
    <citation type="journal article" date="2020" name="G3 (Bethesda)">
        <title>Improved Reference Genome for Cyclotella cryptica CCMP332, a Model for Cell Wall Morphogenesis, Salinity Adaptation, and Lipid Production in Diatoms (Bacillariophyta).</title>
        <authorList>
            <person name="Roberts W.R."/>
            <person name="Downey K.M."/>
            <person name="Ruck E.C."/>
            <person name="Traller J.C."/>
            <person name="Alverson A.J."/>
        </authorList>
    </citation>
    <scope>NUCLEOTIDE SEQUENCE [LARGE SCALE GENOMIC DNA]</scope>
    <source>
        <strain evidence="1 2">CCMP332</strain>
    </source>
</reference>
<sequence>MEGEGILKHYYFRKFIRLKPHRHFTVLNLFHPPTETINSDQVKQSKKEMKYKLNIIWVRVETEETKSVSFCIEAVRQAGEQGIA</sequence>
<evidence type="ECO:0000313" key="2">
    <source>
        <dbReference type="Proteomes" id="UP001516023"/>
    </source>
</evidence>
<gene>
    <name evidence="1" type="ORF">HJC23_000317</name>
</gene>
<evidence type="ECO:0000313" key="1">
    <source>
        <dbReference type="EMBL" id="KAL3783479.1"/>
    </source>
</evidence>
<proteinExistence type="predicted"/>
<accession>A0ABD3P748</accession>
<dbReference type="AlphaFoldDB" id="A0ABD3P748"/>
<dbReference type="EMBL" id="JABMIG020000259">
    <property type="protein sequence ID" value="KAL3783479.1"/>
    <property type="molecule type" value="Genomic_DNA"/>
</dbReference>
<dbReference type="Proteomes" id="UP001516023">
    <property type="component" value="Unassembled WGS sequence"/>
</dbReference>
<keyword evidence="2" id="KW-1185">Reference proteome</keyword>
<protein>
    <submittedName>
        <fullName evidence="1">Uncharacterized protein</fullName>
    </submittedName>
</protein>
<organism evidence="1 2">
    <name type="scientific">Cyclotella cryptica</name>
    <dbReference type="NCBI Taxonomy" id="29204"/>
    <lineage>
        <taxon>Eukaryota</taxon>
        <taxon>Sar</taxon>
        <taxon>Stramenopiles</taxon>
        <taxon>Ochrophyta</taxon>
        <taxon>Bacillariophyta</taxon>
        <taxon>Coscinodiscophyceae</taxon>
        <taxon>Thalassiosirophycidae</taxon>
        <taxon>Stephanodiscales</taxon>
        <taxon>Stephanodiscaceae</taxon>
        <taxon>Cyclotella</taxon>
    </lineage>
</organism>
<name>A0ABD3P748_9STRA</name>